<dbReference type="Proteomes" id="UP001431429">
    <property type="component" value="Unassembled WGS sequence"/>
</dbReference>
<sequence length="120" mass="12826">MRYTIEDEDGDYLTVEAGAETIAADGEVRVFGPATERTVGHDEPSTVISYTPAQARELAAALDRAADEAESGTSVEARLRTELAAIDDVLREAGIEYPLGVRGVKDLAGMLELAREGDDE</sequence>
<evidence type="ECO:0000313" key="1">
    <source>
        <dbReference type="EMBL" id="MCM2391763.1"/>
    </source>
</evidence>
<organism evidence="1 2">
    <name type="scientific">Streptomyces albipurpureus</name>
    <dbReference type="NCBI Taxonomy" id="2897419"/>
    <lineage>
        <taxon>Bacteria</taxon>
        <taxon>Bacillati</taxon>
        <taxon>Actinomycetota</taxon>
        <taxon>Actinomycetes</taxon>
        <taxon>Kitasatosporales</taxon>
        <taxon>Streptomycetaceae</taxon>
        <taxon>Streptomyces</taxon>
    </lineage>
</organism>
<proteinExistence type="predicted"/>
<comment type="caution">
    <text evidence="1">The sequence shown here is derived from an EMBL/GenBank/DDBJ whole genome shotgun (WGS) entry which is preliminary data.</text>
</comment>
<keyword evidence="2" id="KW-1185">Reference proteome</keyword>
<gene>
    <name evidence="1" type="ORF">NBG84_26340</name>
</gene>
<dbReference type="EMBL" id="JAMQAW010000032">
    <property type="protein sequence ID" value="MCM2391763.1"/>
    <property type="molecule type" value="Genomic_DNA"/>
</dbReference>
<dbReference type="RefSeq" id="WP_250922089.1">
    <property type="nucleotide sequence ID" value="NZ_JAMQAW010000032.1"/>
</dbReference>
<evidence type="ECO:0000313" key="2">
    <source>
        <dbReference type="Proteomes" id="UP001431429"/>
    </source>
</evidence>
<name>A0ABT0UWN7_9ACTN</name>
<protein>
    <submittedName>
        <fullName evidence="1">Uncharacterized protein</fullName>
    </submittedName>
</protein>
<reference evidence="1" key="1">
    <citation type="submission" date="2022-06" db="EMBL/GenBank/DDBJ databases">
        <title>Genome public.</title>
        <authorList>
            <person name="Sun Q."/>
        </authorList>
    </citation>
    <scope>NUCLEOTIDE SEQUENCE</scope>
    <source>
        <strain evidence="1">CWNU-1</strain>
    </source>
</reference>
<accession>A0ABT0UWN7</accession>